<evidence type="ECO:0000256" key="2">
    <source>
        <dbReference type="SAM" id="Phobius"/>
    </source>
</evidence>
<keyword evidence="2" id="KW-0472">Membrane</keyword>
<protein>
    <submittedName>
        <fullName evidence="3">Uncharacterized protein</fullName>
    </submittedName>
</protein>
<feature type="transmembrane region" description="Helical" evidence="2">
    <location>
        <begin position="6"/>
        <end position="24"/>
    </location>
</feature>
<proteinExistence type="predicted"/>
<dbReference type="Proteomes" id="UP000033982">
    <property type="component" value="Unassembled WGS sequence"/>
</dbReference>
<gene>
    <name evidence="3" type="ORF">UY58_C0007G0016</name>
</gene>
<dbReference type="AlphaFoldDB" id="A0A0G1ZDJ7"/>
<evidence type="ECO:0000313" key="4">
    <source>
        <dbReference type="Proteomes" id="UP000033982"/>
    </source>
</evidence>
<evidence type="ECO:0000256" key="1">
    <source>
        <dbReference type="SAM" id="MobiDB-lite"/>
    </source>
</evidence>
<keyword evidence="2" id="KW-0812">Transmembrane</keyword>
<reference evidence="3 4" key="1">
    <citation type="journal article" date="2015" name="Nature">
        <title>rRNA introns, odd ribosomes, and small enigmatic genomes across a large radiation of phyla.</title>
        <authorList>
            <person name="Brown C.T."/>
            <person name="Hug L.A."/>
            <person name="Thomas B.C."/>
            <person name="Sharon I."/>
            <person name="Castelle C.J."/>
            <person name="Singh A."/>
            <person name="Wilkins M.J."/>
            <person name="Williams K.H."/>
            <person name="Banfield J.F."/>
        </authorList>
    </citation>
    <scope>NUCLEOTIDE SEQUENCE [LARGE SCALE GENOMIC DNA]</scope>
</reference>
<organism evidence="3 4">
    <name type="scientific">Candidatus Magasanikbacteria bacterium GW2011_GWA2_50_22</name>
    <dbReference type="NCBI Taxonomy" id="1619043"/>
    <lineage>
        <taxon>Bacteria</taxon>
        <taxon>Candidatus Magasanikiibacteriota</taxon>
    </lineage>
</organism>
<keyword evidence="2" id="KW-1133">Transmembrane helix</keyword>
<dbReference type="EMBL" id="LCQN01000007">
    <property type="protein sequence ID" value="KKW17259.1"/>
    <property type="molecule type" value="Genomic_DNA"/>
</dbReference>
<name>A0A0G1ZDJ7_9BACT</name>
<accession>A0A0G1ZDJ7</accession>
<sequence>MIFTSIIFFISLLGIIGLFVAKHLEDQHQKMVLPQELREKADEHAIQLKSLLLRKRAEMSKLPGVFMHLLRVAVHEAALGAARFARFLESQAHRLADFVSHKHHFKKGETRSEFLKQVSEHAKNNGSSGASSGQNSGSSGDDATLQL</sequence>
<evidence type="ECO:0000313" key="3">
    <source>
        <dbReference type="EMBL" id="KKW17259.1"/>
    </source>
</evidence>
<comment type="caution">
    <text evidence="3">The sequence shown here is derived from an EMBL/GenBank/DDBJ whole genome shotgun (WGS) entry which is preliminary data.</text>
</comment>
<feature type="region of interest" description="Disordered" evidence="1">
    <location>
        <begin position="109"/>
        <end position="147"/>
    </location>
</feature>
<feature type="compositionally biased region" description="Basic and acidic residues" evidence="1">
    <location>
        <begin position="109"/>
        <end position="123"/>
    </location>
</feature>
<feature type="compositionally biased region" description="Low complexity" evidence="1">
    <location>
        <begin position="124"/>
        <end position="140"/>
    </location>
</feature>